<dbReference type="PROSITE" id="PS50915">
    <property type="entry name" value="CRYSTALLIN_BETA_GAMMA"/>
    <property type="match status" value="1"/>
</dbReference>
<protein>
    <submittedName>
        <fullName evidence="5">Peptidase inhibitor family I36 protein</fullName>
    </submittedName>
</protein>
<sequence length="106" mass="11342">MIKSMIVGLFALGAVCVASHADACAVFFEKPNYEGRSYSADAGSSVPRIGNGWNDTISSIKVASHCTVAVYEDPNFGGEPLTLSDDASTLGIWDDKISSFYCACWY</sequence>
<dbReference type="Proteomes" id="UP001151081">
    <property type="component" value="Unassembled WGS sequence"/>
</dbReference>
<dbReference type="Pfam" id="PF03995">
    <property type="entry name" value="Inhibitor_I36"/>
    <property type="match status" value="1"/>
</dbReference>
<keyword evidence="2" id="KW-0677">Repeat</keyword>
<dbReference type="InterPro" id="IPR001064">
    <property type="entry name" value="Beta/gamma_crystallin"/>
</dbReference>
<comment type="caution">
    <text evidence="5">The sequence shown here is derived from an EMBL/GenBank/DDBJ whole genome shotgun (WGS) entry which is preliminary data.</text>
</comment>
<proteinExistence type="inferred from homology"/>
<evidence type="ECO:0000256" key="3">
    <source>
        <dbReference type="SAM" id="SignalP"/>
    </source>
</evidence>
<dbReference type="AlphaFoldDB" id="A0A9X3XEC1"/>
<dbReference type="EMBL" id="JAGTJJ010000094">
    <property type="protein sequence ID" value="MDC3989064.1"/>
    <property type="molecule type" value="Genomic_DNA"/>
</dbReference>
<evidence type="ECO:0000259" key="4">
    <source>
        <dbReference type="PROSITE" id="PS50915"/>
    </source>
</evidence>
<dbReference type="InterPro" id="IPR011024">
    <property type="entry name" value="G_crystallin-like"/>
</dbReference>
<feature type="chain" id="PRO_5040911428" evidence="3">
    <location>
        <begin position="24"/>
        <end position="106"/>
    </location>
</feature>
<dbReference type="SMART" id="SM00247">
    <property type="entry name" value="XTALbg"/>
    <property type="match status" value="1"/>
</dbReference>
<evidence type="ECO:0000256" key="2">
    <source>
        <dbReference type="ARBA" id="ARBA00022737"/>
    </source>
</evidence>
<feature type="signal peptide" evidence="3">
    <location>
        <begin position="1"/>
        <end position="23"/>
    </location>
</feature>
<comment type="similarity">
    <text evidence="1">Belongs to the beta/gamma-crystallin family.</text>
</comment>
<dbReference type="SUPFAM" id="SSF49695">
    <property type="entry name" value="gamma-Crystallin-like"/>
    <property type="match status" value="1"/>
</dbReference>
<name>A0A9X3XEC1_9BACT</name>
<organism evidence="5 6">
    <name type="scientific">Polyangium jinanense</name>
    <dbReference type="NCBI Taxonomy" id="2829994"/>
    <lineage>
        <taxon>Bacteria</taxon>
        <taxon>Pseudomonadati</taxon>
        <taxon>Myxococcota</taxon>
        <taxon>Polyangia</taxon>
        <taxon>Polyangiales</taxon>
        <taxon>Polyangiaceae</taxon>
        <taxon>Polyangium</taxon>
    </lineage>
</organism>
<dbReference type="Gene3D" id="2.60.20.10">
    <property type="entry name" value="Crystallins"/>
    <property type="match status" value="1"/>
</dbReference>
<evidence type="ECO:0000256" key="1">
    <source>
        <dbReference type="ARBA" id="ARBA00009646"/>
    </source>
</evidence>
<gene>
    <name evidence="5" type="ORF">KEG57_51840</name>
</gene>
<evidence type="ECO:0000313" key="5">
    <source>
        <dbReference type="EMBL" id="MDC3989064.1"/>
    </source>
</evidence>
<keyword evidence="3" id="KW-0732">Signal</keyword>
<accession>A0A9X3XEC1</accession>
<reference evidence="5 6" key="1">
    <citation type="submission" date="2021-04" db="EMBL/GenBank/DDBJ databases">
        <title>Genome analysis of Polyangium sp.</title>
        <authorList>
            <person name="Li Y."/>
            <person name="Wang J."/>
        </authorList>
    </citation>
    <scope>NUCLEOTIDE SEQUENCE [LARGE SCALE GENOMIC DNA]</scope>
    <source>
        <strain evidence="5 6">SDU14</strain>
    </source>
</reference>
<keyword evidence="6" id="KW-1185">Reference proteome</keyword>
<feature type="domain" description="Beta/gamma crystallin 'Greek key'" evidence="4">
    <location>
        <begin position="23"/>
        <end position="64"/>
    </location>
</feature>
<evidence type="ECO:0000313" key="6">
    <source>
        <dbReference type="Proteomes" id="UP001151081"/>
    </source>
</evidence>
<dbReference type="RefSeq" id="WP_272429128.1">
    <property type="nucleotide sequence ID" value="NZ_JAGTJJ010000094.1"/>
</dbReference>